<name>A0A1W9S3E8_9BACT</name>
<evidence type="ECO:0000256" key="1">
    <source>
        <dbReference type="SAM" id="SignalP"/>
    </source>
</evidence>
<keyword evidence="1" id="KW-0732">Signal</keyword>
<accession>A0A1W9S3E8</accession>
<sequence length="273" mass="29911">MRNLLLAVLFTLTATTAMADLRVAVCPIKVYSFEYEGEPARYLEEALSDIDAQVVNSDIISDVISSLWLLHGEEETAEYAKKISAVVYADLLVAGRFAIIGEEWTWEITLLSGDDGSIVYQGYLISEDESAPDEFAGIVQKHLTERLDPPPTARAVDPKELAKYVSGHEHISELGSIEPEISIIPTAVGGDVNLALLYDRLNHASEKLLDIVRESGVASPVVMTLYVSNSRVYDVRVENGKSIAKINDWAYSLDFSGVGSSSFSIYVTVGFIK</sequence>
<comment type="caution">
    <text evidence="2">The sequence shown here is derived from an EMBL/GenBank/DDBJ whole genome shotgun (WGS) entry which is preliminary data.</text>
</comment>
<feature type="chain" id="PRO_5013184987" evidence="1">
    <location>
        <begin position="20"/>
        <end position="273"/>
    </location>
</feature>
<dbReference type="AlphaFoldDB" id="A0A1W9S3E8"/>
<reference evidence="3" key="1">
    <citation type="submission" date="2017-03" db="EMBL/GenBank/DDBJ databases">
        <title>Novel pathways for hydrocarbon cycling and metabolic interdependencies in hydrothermal sediment communities.</title>
        <authorList>
            <person name="Dombrowski N."/>
            <person name="Seitz K."/>
            <person name="Teske A."/>
            <person name="Baker B."/>
        </authorList>
    </citation>
    <scope>NUCLEOTIDE SEQUENCE [LARGE SCALE GENOMIC DNA]</scope>
</reference>
<organism evidence="2 3">
    <name type="scientific">Candidatus Coatesbacteria bacterium 4484_99</name>
    <dbReference type="NCBI Taxonomy" id="1970774"/>
    <lineage>
        <taxon>Bacteria</taxon>
        <taxon>Candidatus Coatesiibacteriota</taxon>
    </lineage>
</organism>
<protein>
    <submittedName>
        <fullName evidence="2">Uncharacterized protein</fullName>
    </submittedName>
</protein>
<dbReference type="Proteomes" id="UP000192611">
    <property type="component" value="Unassembled WGS sequence"/>
</dbReference>
<feature type="signal peptide" evidence="1">
    <location>
        <begin position="1"/>
        <end position="19"/>
    </location>
</feature>
<evidence type="ECO:0000313" key="3">
    <source>
        <dbReference type="Proteomes" id="UP000192611"/>
    </source>
</evidence>
<dbReference type="EMBL" id="NATQ01000007">
    <property type="protein sequence ID" value="OQX91205.1"/>
    <property type="molecule type" value="Genomic_DNA"/>
</dbReference>
<evidence type="ECO:0000313" key="2">
    <source>
        <dbReference type="EMBL" id="OQX91205.1"/>
    </source>
</evidence>
<proteinExistence type="predicted"/>
<gene>
    <name evidence="2" type="ORF">B6D57_00595</name>
</gene>